<keyword evidence="2" id="KW-1133">Transmembrane helix</keyword>
<dbReference type="InterPro" id="IPR009200">
    <property type="entry name" value="DUF1269_membrane"/>
</dbReference>
<evidence type="ECO:0000313" key="3">
    <source>
        <dbReference type="EMBL" id="ANN16462.1"/>
    </source>
</evidence>
<sequence>MDTLTIWLFRSAEGADGAAETVKRLAKNQLISVHDAATVSWPEGASKPKLRQLRDLAGRGALSGAFWGLLFGLIFLVPLLGAALGAAAGAVGGLTSDYGIDDDLIKQVRGEVTEGTSALFLLTSGAVIDKVRDAFTGDEAPELLFTNLDTEQENALRESFATEQEPQTAGAPGTGRK</sequence>
<evidence type="ECO:0008006" key="5">
    <source>
        <dbReference type="Google" id="ProtNLM"/>
    </source>
</evidence>
<dbReference type="EMBL" id="CP016174">
    <property type="protein sequence ID" value="ANN16462.1"/>
    <property type="molecule type" value="Genomic_DNA"/>
</dbReference>
<feature type="transmembrane region" description="Helical" evidence="2">
    <location>
        <begin position="56"/>
        <end position="76"/>
    </location>
</feature>
<keyword evidence="2" id="KW-0812">Transmembrane</keyword>
<dbReference type="AlphaFoldDB" id="A0A193BW57"/>
<evidence type="ECO:0000256" key="2">
    <source>
        <dbReference type="SAM" id="Phobius"/>
    </source>
</evidence>
<keyword evidence="2" id="KW-0472">Membrane</keyword>
<dbReference type="Proteomes" id="UP000093695">
    <property type="component" value="Chromosome"/>
</dbReference>
<dbReference type="RefSeq" id="WP_044854245.1">
    <property type="nucleotide sequence ID" value="NZ_CP016174.1"/>
</dbReference>
<dbReference type="STRING" id="31958.SD37_12910"/>
<gene>
    <name evidence="3" type="ORF">SD37_12910</name>
</gene>
<evidence type="ECO:0000256" key="1">
    <source>
        <dbReference type="SAM" id="MobiDB-lite"/>
    </source>
</evidence>
<name>A0A193BW57_AMYOR</name>
<proteinExistence type="predicted"/>
<reference evidence="3 4" key="1">
    <citation type="journal article" date="2015" name="Genome Announc.">
        <title>Draft Genome Sequence of Norvancomycin-Producing Strain Amycolatopsis orientalis CPCC200066.</title>
        <authorList>
            <person name="Lei X."/>
            <person name="Yuan F."/>
            <person name="Shi Y."/>
            <person name="Li X."/>
            <person name="Wang L."/>
            <person name="Hong B."/>
        </authorList>
    </citation>
    <scope>NUCLEOTIDE SEQUENCE [LARGE SCALE GENOMIC DNA]</scope>
    <source>
        <strain evidence="3 4">B-37</strain>
    </source>
</reference>
<accession>A0A193BW57</accession>
<organism evidence="3 4">
    <name type="scientific">Amycolatopsis orientalis</name>
    <name type="common">Nocardia orientalis</name>
    <dbReference type="NCBI Taxonomy" id="31958"/>
    <lineage>
        <taxon>Bacteria</taxon>
        <taxon>Bacillati</taxon>
        <taxon>Actinomycetota</taxon>
        <taxon>Actinomycetes</taxon>
        <taxon>Pseudonocardiales</taxon>
        <taxon>Pseudonocardiaceae</taxon>
        <taxon>Amycolatopsis</taxon>
    </lineage>
</organism>
<protein>
    <recommendedName>
        <fullName evidence="5">DUF1269 domain-containing protein</fullName>
    </recommendedName>
</protein>
<dbReference type="Pfam" id="PF06897">
    <property type="entry name" value="DUF1269"/>
    <property type="match status" value="1"/>
</dbReference>
<dbReference type="eggNOG" id="COG4803">
    <property type="taxonomic scope" value="Bacteria"/>
</dbReference>
<feature type="region of interest" description="Disordered" evidence="1">
    <location>
        <begin position="155"/>
        <end position="177"/>
    </location>
</feature>
<keyword evidence="4" id="KW-1185">Reference proteome</keyword>
<dbReference type="KEGG" id="aori:SD37_12910"/>
<evidence type="ECO:0000313" key="4">
    <source>
        <dbReference type="Proteomes" id="UP000093695"/>
    </source>
</evidence>